<dbReference type="Gene3D" id="3.30.420.40">
    <property type="match status" value="1"/>
</dbReference>
<evidence type="ECO:0000313" key="2">
    <source>
        <dbReference type="EMBL" id="MFC6044685.1"/>
    </source>
</evidence>
<feature type="domain" description="Ppx/GppA phosphatase N-terminal" evidence="1">
    <location>
        <begin position="26"/>
        <end position="293"/>
    </location>
</feature>
<evidence type="ECO:0000259" key="1">
    <source>
        <dbReference type="Pfam" id="PF02541"/>
    </source>
</evidence>
<gene>
    <name evidence="2" type="ORF">ACFPYL_16460</name>
</gene>
<comment type="caution">
    <text evidence="2">The sequence shown here is derived from an EMBL/GenBank/DDBJ whole genome shotgun (WGS) entry which is preliminary data.</text>
</comment>
<dbReference type="EMBL" id="JBHSRJ010000005">
    <property type="protein sequence ID" value="MFC6044685.1"/>
    <property type="molecule type" value="Genomic_DNA"/>
</dbReference>
<sequence>MRVAAIDCGTNTIKLLIGSLPEVDVREMRMVRLGQDLDRTGRIADEALVRAFAAIDEYAALIASYDVPPARVRFVATSASRDASNAAVFVAGVRERLGIEPEVVSGDVEAALSFDGAVRNLRLVPEAPVLVVDIGGGSTELILGASAPDRADSMDIGSVRLHERHLHSDPPTAAEVAACIADIDAHLDACPVSPADAATAVGVAGTVTQLAAVALDLAAYSRADVDQLVLPASRVHEVVDRLLAMTVAERRALPAMHPGRADVIGAGVLILDRVLRRTRAPSLVVSDSDILDGIAWSVANGR</sequence>
<dbReference type="InterPro" id="IPR050273">
    <property type="entry name" value="GppA/Ppx_hydrolase"/>
</dbReference>
<proteinExistence type="predicted"/>
<reference evidence="3" key="1">
    <citation type="journal article" date="2019" name="Int. J. Syst. Evol. Microbiol.">
        <title>The Global Catalogue of Microorganisms (GCM) 10K type strain sequencing project: providing services to taxonomists for standard genome sequencing and annotation.</title>
        <authorList>
            <consortium name="The Broad Institute Genomics Platform"/>
            <consortium name="The Broad Institute Genome Sequencing Center for Infectious Disease"/>
            <person name="Wu L."/>
            <person name="Ma J."/>
        </authorList>
    </citation>
    <scope>NUCLEOTIDE SEQUENCE [LARGE SCALE GENOMIC DNA]</scope>
    <source>
        <strain evidence="3">CCUG 54522</strain>
    </source>
</reference>
<dbReference type="InterPro" id="IPR043129">
    <property type="entry name" value="ATPase_NBD"/>
</dbReference>
<dbReference type="PANTHER" id="PTHR30005:SF13">
    <property type="entry name" value="EXOPOLYPHOSPHATASE 2"/>
    <property type="match status" value="1"/>
</dbReference>
<keyword evidence="3" id="KW-1185">Reference proteome</keyword>
<dbReference type="PANTHER" id="PTHR30005">
    <property type="entry name" value="EXOPOLYPHOSPHATASE"/>
    <property type="match status" value="1"/>
</dbReference>
<accession>A0ABW1LMM7</accession>
<evidence type="ECO:0000313" key="3">
    <source>
        <dbReference type="Proteomes" id="UP001596135"/>
    </source>
</evidence>
<dbReference type="Proteomes" id="UP001596135">
    <property type="component" value="Unassembled WGS sequence"/>
</dbReference>
<dbReference type="Gene3D" id="3.30.420.150">
    <property type="entry name" value="Exopolyphosphatase. Domain 2"/>
    <property type="match status" value="1"/>
</dbReference>
<name>A0ABW1LMM7_9ACTN</name>
<dbReference type="Pfam" id="PF02541">
    <property type="entry name" value="Ppx-GppA"/>
    <property type="match status" value="1"/>
</dbReference>
<protein>
    <submittedName>
        <fullName evidence="2">Exopolyphosphatase</fullName>
    </submittedName>
</protein>
<dbReference type="SUPFAM" id="SSF53067">
    <property type="entry name" value="Actin-like ATPase domain"/>
    <property type="match status" value="2"/>
</dbReference>
<dbReference type="RefSeq" id="WP_379156480.1">
    <property type="nucleotide sequence ID" value="NZ_JBHSRJ010000005.1"/>
</dbReference>
<organism evidence="2 3">
    <name type="scientific">Nocardioides hankookensis</name>
    <dbReference type="NCBI Taxonomy" id="443157"/>
    <lineage>
        <taxon>Bacteria</taxon>
        <taxon>Bacillati</taxon>
        <taxon>Actinomycetota</taxon>
        <taxon>Actinomycetes</taxon>
        <taxon>Propionibacteriales</taxon>
        <taxon>Nocardioidaceae</taxon>
        <taxon>Nocardioides</taxon>
    </lineage>
</organism>
<dbReference type="InterPro" id="IPR003695">
    <property type="entry name" value="Ppx_GppA_N"/>
</dbReference>